<evidence type="ECO:0000256" key="1">
    <source>
        <dbReference type="ARBA" id="ARBA00001947"/>
    </source>
</evidence>
<dbReference type="EMBL" id="BAAADD010000002">
    <property type="protein sequence ID" value="GAA0562219.1"/>
    <property type="molecule type" value="Genomic_DNA"/>
</dbReference>
<dbReference type="SMART" id="SM00829">
    <property type="entry name" value="PKS_ER"/>
    <property type="match status" value="1"/>
</dbReference>
<keyword evidence="4" id="KW-0560">Oxidoreductase</keyword>
<name>A0ABP3P868_9PROT</name>
<keyword evidence="3 5" id="KW-0862">Zinc</keyword>
<gene>
    <name evidence="7" type="ORF">GCM10008942_08310</name>
</gene>
<evidence type="ECO:0000256" key="3">
    <source>
        <dbReference type="ARBA" id="ARBA00022833"/>
    </source>
</evidence>
<dbReference type="InterPro" id="IPR036291">
    <property type="entry name" value="NAD(P)-bd_dom_sf"/>
</dbReference>
<keyword evidence="8" id="KW-1185">Reference proteome</keyword>
<dbReference type="Gene3D" id="3.40.50.720">
    <property type="entry name" value="NAD(P)-binding Rossmann-like Domain"/>
    <property type="match status" value="1"/>
</dbReference>
<protein>
    <submittedName>
        <fullName evidence="7">NAD(P)-dependent alcohol dehydrogenase</fullName>
    </submittedName>
</protein>
<dbReference type="InterPro" id="IPR020843">
    <property type="entry name" value="ER"/>
</dbReference>
<dbReference type="InterPro" id="IPR011032">
    <property type="entry name" value="GroES-like_sf"/>
</dbReference>
<dbReference type="InterPro" id="IPR013154">
    <property type="entry name" value="ADH-like_N"/>
</dbReference>
<evidence type="ECO:0000256" key="2">
    <source>
        <dbReference type="ARBA" id="ARBA00022723"/>
    </source>
</evidence>
<accession>A0ABP3P868</accession>
<evidence type="ECO:0000256" key="5">
    <source>
        <dbReference type="RuleBase" id="RU361277"/>
    </source>
</evidence>
<evidence type="ECO:0000256" key="4">
    <source>
        <dbReference type="ARBA" id="ARBA00023002"/>
    </source>
</evidence>
<dbReference type="PANTHER" id="PTHR42683">
    <property type="entry name" value="ALDEHYDE REDUCTASE"/>
    <property type="match status" value="1"/>
</dbReference>
<evidence type="ECO:0000259" key="6">
    <source>
        <dbReference type="SMART" id="SM00829"/>
    </source>
</evidence>
<comment type="similarity">
    <text evidence="5">Belongs to the zinc-containing alcohol dehydrogenase family.</text>
</comment>
<feature type="domain" description="Enoyl reductase (ER)" evidence="6">
    <location>
        <begin position="32"/>
        <end position="363"/>
    </location>
</feature>
<comment type="cofactor">
    <cofactor evidence="1 5">
        <name>Zn(2+)</name>
        <dbReference type="ChEBI" id="CHEBI:29105"/>
    </cofactor>
</comment>
<dbReference type="SUPFAM" id="SSF50129">
    <property type="entry name" value="GroES-like"/>
    <property type="match status" value="1"/>
</dbReference>
<dbReference type="SUPFAM" id="SSF51735">
    <property type="entry name" value="NAD(P)-binding Rossmann-fold domains"/>
    <property type="match status" value="1"/>
</dbReference>
<dbReference type="InterPro" id="IPR013149">
    <property type="entry name" value="ADH-like_C"/>
</dbReference>
<dbReference type="Pfam" id="PF08240">
    <property type="entry name" value="ADH_N"/>
    <property type="match status" value="1"/>
</dbReference>
<evidence type="ECO:0000313" key="7">
    <source>
        <dbReference type="EMBL" id="GAA0562219.1"/>
    </source>
</evidence>
<dbReference type="PROSITE" id="PS00059">
    <property type="entry name" value="ADH_ZINC"/>
    <property type="match status" value="1"/>
</dbReference>
<dbReference type="CDD" id="cd05283">
    <property type="entry name" value="CAD1"/>
    <property type="match status" value="1"/>
</dbReference>
<reference evidence="8" key="1">
    <citation type="journal article" date="2019" name="Int. J. Syst. Evol. Microbiol.">
        <title>The Global Catalogue of Microorganisms (GCM) 10K type strain sequencing project: providing services to taxonomists for standard genome sequencing and annotation.</title>
        <authorList>
            <consortium name="The Broad Institute Genomics Platform"/>
            <consortium name="The Broad Institute Genome Sequencing Center for Infectious Disease"/>
            <person name="Wu L."/>
            <person name="Ma J."/>
        </authorList>
    </citation>
    <scope>NUCLEOTIDE SEQUENCE [LARGE SCALE GENOMIC DNA]</scope>
    <source>
        <strain evidence="8">JCM 15089</strain>
    </source>
</reference>
<dbReference type="Gene3D" id="3.90.180.10">
    <property type="entry name" value="Medium-chain alcohol dehydrogenases, catalytic domain"/>
    <property type="match status" value="1"/>
</dbReference>
<dbReference type="InterPro" id="IPR047109">
    <property type="entry name" value="CAD-like"/>
</dbReference>
<proteinExistence type="inferred from homology"/>
<sequence>MSQILAAHPADAVVIAPENHMTIKVLGYAAHSPTDALVPYSFERRDPRPDDVTIEILYCGVCHSDLHTARNDWGGTIYPVVPGHEIIGRVTAVGPAVTKFKVGDAVGVGCLVDSCRECDPCEHGHEQYCDGAVFTYSAVDPKDGRVTQGGYSQRVVVTERFVLRIPEGLDLKGAAPLLCAGITTYSPLRHWGVKKGSKVAVTGLGGLGHMGLKIAKAMGAEVTLFTRSPGKEADARRLGADHIVLSNDPAAMKSVAGKFDLIVDTVPYVHDLNPYIPTLAVNGTLVLVGYLGPLDDALNTAPLVFRRKAVAGSLIGGLPETQEMLDFCAEHGLTADVEMIRMDEINAAYERMLKSDVKYRFVIDMASLKG</sequence>
<evidence type="ECO:0000313" key="8">
    <source>
        <dbReference type="Proteomes" id="UP001499951"/>
    </source>
</evidence>
<dbReference type="Proteomes" id="UP001499951">
    <property type="component" value="Unassembled WGS sequence"/>
</dbReference>
<dbReference type="InterPro" id="IPR002328">
    <property type="entry name" value="ADH_Zn_CS"/>
</dbReference>
<dbReference type="Pfam" id="PF00107">
    <property type="entry name" value="ADH_zinc_N"/>
    <property type="match status" value="1"/>
</dbReference>
<organism evidence="7 8">
    <name type="scientific">Rhizomicrobium electricum</name>
    <dbReference type="NCBI Taxonomy" id="480070"/>
    <lineage>
        <taxon>Bacteria</taxon>
        <taxon>Pseudomonadati</taxon>
        <taxon>Pseudomonadota</taxon>
        <taxon>Alphaproteobacteria</taxon>
        <taxon>Micropepsales</taxon>
        <taxon>Micropepsaceae</taxon>
        <taxon>Rhizomicrobium</taxon>
    </lineage>
</organism>
<comment type="caution">
    <text evidence="7">The sequence shown here is derived from an EMBL/GenBank/DDBJ whole genome shotgun (WGS) entry which is preliminary data.</text>
</comment>
<keyword evidence="2 5" id="KW-0479">Metal-binding</keyword>